<sequence length="255" mass="28116">MAVPGNRCHRGPVTPAPVNGHALLDFNAPMSDARAYELIGTLRLAEQKIVDYGCGWAELLLRMVEHEPTARAVGVDGDETGIARGRANATSRGLGKNVRLELADLTTWESEPVDVAVSIGSSHAWGHTRETLAAMHRRIRPGGQLLLGDAFWEKPPSDVLLERFGAKPDDHGTIGELVDLAMAAGFRLLSLATANQDEWDSFESRWCASRERWLLEHPDHPEAAAVRKVVDDHRDLWLHGYRGYLGFAYLTLARA</sequence>
<dbReference type="InterPro" id="IPR029063">
    <property type="entry name" value="SAM-dependent_MTases_sf"/>
</dbReference>
<keyword evidence="2" id="KW-0808">Transferase</keyword>
<feature type="domain" description="Methyltransferase" evidence="1">
    <location>
        <begin position="49"/>
        <end position="143"/>
    </location>
</feature>
<reference evidence="2 3" key="1">
    <citation type="submission" date="2018-03" db="EMBL/GenBank/DDBJ databases">
        <title>Genomic Encyclopedia of Archaeal and Bacterial Type Strains, Phase II (KMG-II): from individual species to whole genera.</title>
        <authorList>
            <person name="Goeker M."/>
        </authorList>
    </citation>
    <scope>NUCLEOTIDE SEQUENCE [LARGE SCALE GENOMIC DNA]</scope>
    <source>
        <strain evidence="2 3">DSM 44720</strain>
    </source>
</reference>
<dbReference type="Gene3D" id="3.40.50.150">
    <property type="entry name" value="Vaccinia Virus protein VP39"/>
    <property type="match status" value="1"/>
</dbReference>
<dbReference type="AlphaFoldDB" id="A0A2T0S5F6"/>
<accession>A0A2T0S5F6</accession>
<dbReference type="SUPFAM" id="SSF53335">
    <property type="entry name" value="S-adenosyl-L-methionine-dependent methyltransferases"/>
    <property type="match status" value="1"/>
</dbReference>
<name>A0A2T0S5F6_9PSEU</name>
<evidence type="ECO:0000259" key="1">
    <source>
        <dbReference type="Pfam" id="PF13649"/>
    </source>
</evidence>
<comment type="caution">
    <text evidence="2">The sequence shown here is derived from an EMBL/GenBank/DDBJ whole genome shotgun (WGS) entry which is preliminary data.</text>
</comment>
<dbReference type="GO" id="GO:0032259">
    <property type="term" value="P:methylation"/>
    <property type="evidence" value="ECO:0007669"/>
    <property type="project" value="UniProtKB-KW"/>
</dbReference>
<dbReference type="CDD" id="cd02440">
    <property type="entry name" value="AdoMet_MTases"/>
    <property type="match status" value="1"/>
</dbReference>
<protein>
    <submittedName>
        <fullName evidence="2">Methyltransferase family protein</fullName>
    </submittedName>
</protein>
<gene>
    <name evidence="2" type="ORF">CLV43_12710</name>
</gene>
<organism evidence="2 3">
    <name type="scientific">Umezawaea tangerina</name>
    <dbReference type="NCBI Taxonomy" id="84725"/>
    <lineage>
        <taxon>Bacteria</taxon>
        <taxon>Bacillati</taxon>
        <taxon>Actinomycetota</taxon>
        <taxon>Actinomycetes</taxon>
        <taxon>Pseudonocardiales</taxon>
        <taxon>Pseudonocardiaceae</taxon>
        <taxon>Umezawaea</taxon>
    </lineage>
</organism>
<evidence type="ECO:0000313" key="2">
    <source>
        <dbReference type="EMBL" id="PRY28654.1"/>
    </source>
</evidence>
<proteinExistence type="predicted"/>
<dbReference type="Proteomes" id="UP000239494">
    <property type="component" value="Unassembled WGS sequence"/>
</dbReference>
<dbReference type="InterPro" id="IPR041698">
    <property type="entry name" value="Methyltransf_25"/>
</dbReference>
<dbReference type="EMBL" id="PVTF01000027">
    <property type="protein sequence ID" value="PRY28654.1"/>
    <property type="molecule type" value="Genomic_DNA"/>
</dbReference>
<keyword evidence="2" id="KW-0489">Methyltransferase</keyword>
<dbReference type="GO" id="GO:0008168">
    <property type="term" value="F:methyltransferase activity"/>
    <property type="evidence" value="ECO:0007669"/>
    <property type="project" value="UniProtKB-KW"/>
</dbReference>
<evidence type="ECO:0000313" key="3">
    <source>
        <dbReference type="Proteomes" id="UP000239494"/>
    </source>
</evidence>
<dbReference type="Pfam" id="PF13649">
    <property type="entry name" value="Methyltransf_25"/>
    <property type="match status" value="1"/>
</dbReference>
<keyword evidence="3" id="KW-1185">Reference proteome</keyword>